<keyword evidence="2" id="KW-1133">Transmembrane helix</keyword>
<proteinExistence type="predicted"/>
<feature type="region of interest" description="Disordered" evidence="1">
    <location>
        <begin position="231"/>
        <end position="253"/>
    </location>
</feature>
<keyword evidence="4" id="KW-1185">Reference proteome</keyword>
<feature type="transmembrane region" description="Helical" evidence="2">
    <location>
        <begin position="53"/>
        <end position="73"/>
    </location>
</feature>
<dbReference type="InterPro" id="IPR025445">
    <property type="entry name" value="DUF4191"/>
</dbReference>
<dbReference type="Pfam" id="PF13829">
    <property type="entry name" value="DUF4191"/>
    <property type="match status" value="1"/>
</dbReference>
<dbReference type="AlphaFoldDB" id="A0A2A9CTD4"/>
<reference evidence="3 4" key="1">
    <citation type="submission" date="2017-10" db="EMBL/GenBank/DDBJ databases">
        <title>Sequencing the genomes of 1000 actinobacteria strains.</title>
        <authorList>
            <person name="Klenk H.-P."/>
        </authorList>
    </citation>
    <scope>NUCLEOTIDE SEQUENCE [LARGE SCALE GENOMIC DNA]</scope>
    <source>
        <strain evidence="3 4">DSM 15597</strain>
    </source>
</reference>
<evidence type="ECO:0000256" key="1">
    <source>
        <dbReference type="SAM" id="MobiDB-lite"/>
    </source>
</evidence>
<feature type="transmembrane region" description="Helical" evidence="2">
    <location>
        <begin position="79"/>
        <end position="98"/>
    </location>
</feature>
<evidence type="ECO:0000256" key="2">
    <source>
        <dbReference type="SAM" id="Phobius"/>
    </source>
</evidence>
<evidence type="ECO:0000313" key="4">
    <source>
        <dbReference type="Proteomes" id="UP000226079"/>
    </source>
</evidence>
<dbReference type="EMBL" id="PDJC01000001">
    <property type="protein sequence ID" value="PFG17628.1"/>
    <property type="molecule type" value="Genomic_DNA"/>
</dbReference>
<name>A0A2A9CTD4_9ACTN</name>
<keyword evidence="2" id="KW-0472">Membrane</keyword>
<comment type="caution">
    <text evidence="3">The sequence shown here is derived from an EMBL/GenBank/DDBJ whole genome shotgun (WGS) entry which is preliminary data.</text>
</comment>
<protein>
    <submittedName>
        <fullName evidence="3">Uncharacterized protein DUF4191</fullName>
    </submittedName>
</protein>
<dbReference type="Proteomes" id="UP000226079">
    <property type="component" value="Unassembled WGS sequence"/>
</dbReference>
<dbReference type="RefSeq" id="WP_098461039.1">
    <property type="nucleotide sequence ID" value="NZ_PDJC01000001.1"/>
</dbReference>
<sequence length="253" mass="27676">MASEKAKELAAKQKAEVKAAKLAKKNSTNPRDWPWYKQLWQTYKVTAEVDPKLNWYLAGTFVGVLLVATVIGFFAPPMWVWALLGTTGGLTVDLYVLTDRAKKATFVRFAGQPGSAEVALNLLNSKAWSYTIGITATRQLDLVHRVVGPAGIILIGEGAPARTRQLLTTEAKKHEQIAYDAKVITIMMGDADNQVPLAKLTGHIKKLPKALSKTQIADITSRLRALDAARPKAPIPRGPLPNMKGLNRAMRGR</sequence>
<gene>
    <name evidence="3" type="ORF">ATK74_2201</name>
</gene>
<organism evidence="3 4">
    <name type="scientific">Propionicimonas paludicola</name>
    <dbReference type="NCBI Taxonomy" id="185243"/>
    <lineage>
        <taxon>Bacteria</taxon>
        <taxon>Bacillati</taxon>
        <taxon>Actinomycetota</taxon>
        <taxon>Actinomycetes</taxon>
        <taxon>Propionibacteriales</taxon>
        <taxon>Nocardioidaceae</taxon>
        <taxon>Propionicimonas</taxon>
    </lineage>
</organism>
<keyword evidence="2" id="KW-0812">Transmembrane</keyword>
<accession>A0A2A9CTD4</accession>
<dbReference type="OrthoDB" id="8479889at2"/>
<evidence type="ECO:0000313" key="3">
    <source>
        <dbReference type="EMBL" id="PFG17628.1"/>
    </source>
</evidence>